<accession>A0A1M6X3U9</accession>
<dbReference type="EMBL" id="FRBR01000001">
    <property type="protein sequence ID" value="SHL00603.1"/>
    <property type="molecule type" value="Genomic_DNA"/>
</dbReference>
<gene>
    <name evidence="2" type="ORF">SAMN05444398_101270</name>
</gene>
<feature type="region of interest" description="Disordered" evidence="1">
    <location>
        <begin position="30"/>
        <end position="62"/>
    </location>
</feature>
<organism evidence="2 3">
    <name type="scientific">Roseovarius pacificus</name>
    <dbReference type="NCBI Taxonomy" id="337701"/>
    <lineage>
        <taxon>Bacteria</taxon>
        <taxon>Pseudomonadati</taxon>
        <taxon>Pseudomonadota</taxon>
        <taxon>Alphaproteobacteria</taxon>
        <taxon>Rhodobacterales</taxon>
        <taxon>Roseobacteraceae</taxon>
        <taxon>Roseovarius</taxon>
    </lineage>
</organism>
<dbReference type="AlphaFoldDB" id="A0A1M6X3U9"/>
<reference evidence="2 3" key="1">
    <citation type="submission" date="2016-11" db="EMBL/GenBank/DDBJ databases">
        <authorList>
            <person name="Jaros S."/>
            <person name="Januszkiewicz K."/>
            <person name="Wedrychowicz H."/>
        </authorList>
    </citation>
    <scope>NUCLEOTIDE SEQUENCE [LARGE SCALE GENOMIC DNA]</scope>
    <source>
        <strain evidence="2 3">DSM 29589</strain>
    </source>
</reference>
<dbReference type="STRING" id="337701.SAMN05444398_101270"/>
<keyword evidence="3" id="KW-1185">Reference proteome</keyword>
<protein>
    <submittedName>
        <fullName evidence="2">Uncharacterized protein</fullName>
    </submittedName>
</protein>
<evidence type="ECO:0000313" key="2">
    <source>
        <dbReference type="EMBL" id="SHL00603.1"/>
    </source>
</evidence>
<dbReference type="RefSeq" id="WP_073031849.1">
    <property type="nucleotide sequence ID" value="NZ_BMLR01000001.1"/>
</dbReference>
<dbReference type="OrthoDB" id="7876991at2"/>
<evidence type="ECO:0000313" key="3">
    <source>
        <dbReference type="Proteomes" id="UP000183974"/>
    </source>
</evidence>
<evidence type="ECO:0000256" key="1">
    <source>
        <dbReference type="SAM" id="MobiDB-lite"/>
    </source>
</evidence>
<name>A0A1M6X3U9_9RHOB</name>
<sequence>MNVNQLVNMFVRIVVRRLMNGGVNAGINAVSKRKARGETDTPEQTRAQGPDSKKTQQRARQAMRITRRFGKF</sequence>
<proteinExistence type="predicted"/>
<dbReference type="Proteomes" id="UP000183974">
    <property type="component" value="Unassembled WGS sequence"/>
</dbReference>